<dbReference type="AlphaFoldDB" id="D2Z514"/>
<comment type="caution">
    <text evidence="4">The sequence shown here is derived from an EMBL/GenBank/DDBJ whole genome shotgun (WGS) entry which is preliminary data.</text>
</comment>
<dbReference type="Gene3D" id="1.10.10.60">
    <property type="entry name" value="Homeodomain-like"/>
    <property type="match status" value="1"/>
</dbReference>
<accession>D2Z514</accession>
<dbReference type="EMBL" id="ABTR02000001">
    <property type="protein sequence ID" value="EFC90573.1"/>
    <property type="molecule type" value="Genomic_DNA"/>
</dbReference>
<organism evidence="4 5">
    <name type="scientific">Dethiosulfovibrio peptidovorans DSM 11002</name>
    <dbReference type="NCBI Taxonomy" id="469381"/>
    <lineage>
        <taxon>Bacteria</taxon>
        <taxon>Thermotogati</taxon>
        <taxon>Synergistota</taxon>
        <taxon>Synergistia</taxon>
        <taxon>Synergistales</taxon>
        <taxon>Dethiosulfovibrionaceae</taxon>
        <taxon>Dethiosulfovibrio</taxon>
    </lineage>
</organism>
<evidence type="ECO:0000313" key="5">
    <source>
        <dbReference type="Proteomes" id="UP000006427"/>
    </source>
</evidence>
<dbReference type="Pfam" id="PF09209">
    <property type="entry name" value="CecR_C"/>
    <property type="match status" value="1"/>
</dbReference>
<dbReference type="PaxDb" id="469381-Dpep_0543"/>
<dbReference type="STRING" id="469381.Dpep_0543"/>
<reference evidence="4 5" key="1">
    <citation type="journal article" date="2010" name="Stand. Genomic Sci.">
        <title>Permanent draft genome sequence of Dethiosulfovibrio peptidovorans type strain (SEBR 4207).</title>
        <authorList>
            <person name="Labutti K."/>
            <person name="Mayilraj S."/>
            <person name="Clum A."/>
            <person name="Lucas S."/>
            <person name="Glavina Del Rio T."/>
            <person name="Nolan M."/>
            <person name="Tice H."/>
            <person name="Cheng J.F."/>
            <person name="Pitluck S."/>
            <person name="Liolios K."/>
            <person name="Ivanova N."/>
            <person name="Mavromatis K."/>
            <person name="Mikhailova N."/>
            <person name="Pati A."/>
            <person name="Goodwin L."/>
            <person name="Chen A."/>
            <person name="Palaniappan K."/>
            <person name="Land M."/>
            <person name="Hauser L."/>
            <person name="Chang Y.J."/>
            <person name="Jeffries C.D."/>
            <person name="Rohde M."/>
            <person name="Spring S."/>
            <person name="Goker M."/>
            <person name="Woyke T."/>
            <person name="Bristow J."/>
            <person name="Eisen J.A."/>
            <person name="Markowitz V."/>
            <person name="Hugenholtz P."/>
            <person name="Kyrpides N.C."/>
            <person name="Klenk H.P."/>
            <person name="Lapidus A."/>
        </authorList>
    </citation>
    <scope>NUCLEOTIDE SEQUENCE [LARGE SCALE GENOMIC DNA]</scope>
    <source>
        <strain evidence="4 5">DSM 11002</strain>
    </source>
</reference>
<protein>
    <submittedName>
        <fullName evidence="4">Transcriptional regulator, TetR family</fullName>
    </submittedName>
</protein>
<dbReference type="RefSeq" id="WP_005659388.1">
    <property type="nucleotide sequence ID" value="NZ_ABTR02000001.1"/>
</dbReference>
<proteinExistence type="predicted"/>
<name>D2Z514_9BACT</name>
<dbReference type="PROSITE" id="PS01081">
    <property type="entry name" value="HTH_TETR_1"/>
    <property type="match status" value="1"/>
</dbReference>
<dbReference type="OrthoDB" id="9789566at2"/>
<gene>
    <name evidence="4" type="ORF">Dpep_0543</name>
</gene>
<keyword evidence="1 2" id="KW-0238">DNA-binding</keyword>
<dbReference type="InterPro" id="IPR015292">
    <property type="entry name" value="Tscrpt_reg_YbiH_C"/>
</dbReference>
<dbReference type="PROSITE" id="PS50977">
    <property type="entry name" value="HTH_TETR_2"/>
    <property type="match status" value="1"/>
</dbReference>
<evidence type="ECO:0000313" key="4">
    <source>
        <dbReference type="EMBL" id="EFC90573.1"/>
    </source>
</evidence>
<dbReference type="Proteomes" id="UP000006427">
    <property type="component" value="Unassembled WGS sequence"/>
</dbReference>
<dbReference type="GO" id="GO:0003700">
    <property type="term" value="F:DNA-binding transcription factor activity"/>
    <property type="evidence" value="ECO:0007669"/>
    <property type="project" value="TreeGrafter"/>
</dbReference>
<dbReference type="GO" id="GO:0000976">
    <property type="term" value="F:transcription cis-regulatory region binding"/>
    <property type="evidence" value="ECO:0007669"/>
    <property type="project" value="TreeGrafter"/>
</dbReference>
<dbReference type="InterPro" id="IPR050109">
    <property type="entry name" value="HTH-type_TetR-like_transc_reg"/>
</dbReference>
<evidence type="ECO:0000259" key="3">
    <source>
        <dbReference type="PROSITE" id="PS50977"/>
    </source>
</evidence>
<feature type="domain" description="HTH tetR-type" evidence="3">
    <location>
        <begin position="5"/>
        <end position="65"/>
    </location>
</feature>
<dbReference type="eggNOG" id="COG1309">
    <property type="taxonomic scope" value="Bacteria"/>
</dbReference>
<dbReference type="PANTHER" id="PTHR30055:SF226">
    <property type="entry name" value="HTH-TYPE TRANSCRIPTIONAL REGULATOR PKSA"/>
    <property type="match status" value="1"/>
</dbReference>
<dbReference type="PANTHER" id="PTHR30055">
    <property type="entry name" value="HTH-TYPE TRANSCRIPTIONAL REGULATOR RUTR"/>
    <property type="match status" value="1"/>
</dbReference>
<evidence type="ECO:0000256" key="2">
    <source>
        <dbReference type="PROSITE-ProRule" id="PRU00335"/>
    </source>
</evidence>
<sequence>MTEIKATKQKILDAAGMVFGEKSYNEATIREICSLAEVNLASVNYHFGSKEMLYRALLEDILTTIIERHPVVPPGDHSAEERLAFFLRAYVNRLVGEAQIHGNEGRIALLSRELLHPSPIMTELMVKHIYPQRDIVMSTVAELLGDSATRRQVLLCVMSSVSQCFYMIFFGDTIKAIGLAGEAKEIDMDTLARHTATFALAGIKAIREGGKIDG</sequence>
<evidence type="ECO:0000256" key="1">
    <source>
        <dbReference type="ARBA" id="ARBA00023125"/>
    </source>
</evidence>
<feature type="DNA-binding region" description="H-T-H motif" evidence="2">
    <location>
        <begin position="28"/>
        <end position="47"/>
    </location>
</feature>
<dbReference type="Pfam" id="PF00440">
    <property type="entry name" value="TetR_N"/>
    <property type="match status" value="1"/>
</dbReference>
<dbReference type="InterPro" id="IPR036271">
    <property type="entry name" value="Tet_transcr_reg_TetR-rel_C_sf"/>
</dbReference>
<dbReference type="SUPFAM" id="SSF48498">
    <property type="entry name" value="Tetracyclin repressor-like, C-terminal domain"/>
    <property type="match status" value="1"/>
</dbReference>
<keyword evidence="5" id="KW-1185">Reference proteome</keyword>
<dbReference type="InterPro" id="IPR009057">
    <property type="entry name" value="Homeodomain-like_sf"/>
</dbReference>
<dbReference type="InterPro" id="IPR023772">
    <property type="entry name" value="DNA-bd_HTH_TetR-type_CS"/>
</dbReference>
<dbReference type="SUPFAM" id="SSF46689">
    <property type="entry name" value="Homeodomain-like"/>
    <property type="match status" value="1"/>
</dbReference>
<dbReference type="InterPro" id="IPR001647">
    <property type="entry name" value="HTH_TetR"/>
</dbReference>
<dbReference type="Gene3D" id="1.10.357.10">
    <property type="entry name" value="Tetracycline Repressor, domain 2"/>
    <property type="match status" value="1"/>
</dbReference>